<keyword evidence="3" id="KW-1185">Reference proteome</keyword>
<dbReference type="OrthoDB" id="5782186at2759"/>
<evidence type="ECO:0000313" key="2">
    <source>
        <dbReference type="EMBL" id="CAI5451779.1"/>
    </source>
</evidence>
<evidence type="ECO:0000256" key="1">
    <source>
        <dbReference type="SAM" id="MobiDB-lite"/>
    </source>
</evidence>
<comment type="caution">
    <text evidence="2">The sequence shown here is derived from an EMBL/GenBank/DDBJ whole genome shotgun (WGS) entry which is preliminary data.</text>
</comment>
<sequence>MSSSEKTRNLMLKNASSSSSSFSSQAPSNLVNINVFKGTTTSSDFDNSIIVTCPGVPEDRHEKSQSSIKPPENIRSRKVTPSNIAGNNTTVFIPNVDNIANNPFIVTCPSIY</sequence>
<evidence type="ECO:0000313" key="3">
    <source>
        <dbReference type="Proteomes" id="UP001152747"/>
    </source>
</evidence>
<gene>
    <name evidence="2" type="ORF">CAMP_LOCUS14416</name>
</gene>
<dbReference type="EMBL" id="CANHGI010000005">
    <property type="protein sequence ID" value="CAI5451779.1"/>
    <property type="molecule type" value="Genomic_DNA"/>
</dbReference>
<proteinExistence type="predicted"/>
<name>A0A9P1N6L7_9PELO</name>
<protein>
    <submittedName>
        <fullName evidence="2">Uncharacterized protein</fullName>
    </submittedName>
</protein>
<accession>A0A9P1N6L7</accession>
<dbReference type="Proteomes" id="UP001152747">
    <property type="component" value="Unassembled WGS sequence"/>
</dbReference>
<feature type="region of interest" description="Disordered" evidence="1">
    <location>
        <begin position="1"/>
        <end position="26"/>
    </location>
</feature>
<dbReference type="AlphaFoldDB" id="A0A9P1N6L7"/>
<reference evidence="2" key="1">
    <citation type="submission" date="2022-11" db="EMBL/GenBank/DDBJ databases">
        <authorList>
            <person name="Kikuchi T."/>
        </authorList>
    </citation>
    <scope>NUCLEOTIDE SEQUENCE</scope>
    <source>
        <strain evidence="2">PS1010</strain>
    </source>
</reference>
<organism evidence="2 3">
    <name type="scientific">Caenorhabditis angaria</name>
    <dbReference type="NCBI Taxonomy" id="860376"/>
    <lineage>
        <taxon>Eukaryota</taxon>
        <taxon>Metazoa</taxon>
        <taxon>Ecdysozoa</taxon>
        <taxon>Nematoda</taxon>
        <taxon>Chromadorea</taxon>
        <taxon>Rhabditida</taxon>
        <taxon>Rhabditina</taxon>
        <taxon>Rhabditomorpha</taxon>
        <taxon>Rhabditoidea</taxon>
        <taxon>Rhabditidae</taxon>
        <taxon>Peloderinae</taxon>
        <taxon>Caenorhabditis</taxon>
    </lineage>
</organism>
<feature type="region of interest" description="Disordered" evidence="1">
    <location>
        <begin position="55"/>
        <end position="82"/>
    </location>
</feature>